<feature type="binding site" evidence="14">
    <location>
        <begin position="180"/>
        <end position="187"/>
    </location>
    <ligand>
        <name>NAD(+)</name>
        <dbReference type="ChEBI" id="CHEBI:57540"/>
    </ligand>
</feature>
<evidence type="ECO:0000256" key="2">
    <source>
        <dbReference type="ARBA" id="ARBA00011881"/>
    </source>
</evidence>
<evidence type="ECO:0000256" key="1">
    <source>
        <dbReference type="ARBA" id="ARBA00007532"/>
    </source>
</evidence>
<evidence type="ECO:0000256" key="14">
    <source>
        <dbReference type="PIRSR" id="PIRSR000350-3"/>
    </source>
</evidence>
<keyword evidence="6 18" id="KW-0560">Oxidoreductase</keyword>
<dbReference type="InterPro" id="IPR036188">
    <property type="entry name" value="FAD/NAD-bd_sf"/>
</dbReference>
<comment type="subunit">
    <text evidence="2">Homotetramer.</text>
</comment>
<feature type="domain" description="Pyridine nucleotide-disulphide oxidoreductase dimerisation" evidence="16">
    <location>
        <begin position="344"/>
        <end position="452"/>
    </location>
</feature>
<dbReference type="Pfam" id="PF02852">
    <property type="entry name" value="Pyr_redox_dim"/>
    <property type="match status" value="1"/>
</dbReference>
<dbReference type="EMBL" id="JACHMB010000001">
    <property type="protein sequence ID" value="MBB5777248.1"/>
    <property type="molecule type" value="Genomic_DNA"/>
</dbReference>
<dbReference type="PANTHER" id="PTHR43014:SF1">
    <property type="entry name" value="NAD(P)H DEHYDROGENASE (QUINONE)"/>
    <property type="match status" value="1"/>
</dbReference>
<dbReference type="EC" id="1.6.5.2" evidence="3"/>
<dbReference type="NCBIfam" id="NF005883">
    <property type="entry name" value="PRK07845.1"/>
    <property type="match status" value="1"/>
</dbReference>
<comment type="catalytic activity">
    <reaction evidence="8">
        <text>a quinone + NADH + H(+) = a quinol + NAD(+)</text>
        <dbReference type="Rhea" id="RHEA:46160"/>
        <dbReference type="ChEBI" id="CHEBI:15378"/>
        <dbReference type="ChEBI" id="CHEBI:24646"/>
        <dbReference type="ChEBI" id="CHEBI:57540"/>
        <dbReference type="ChEBI" id="CHEBI:57945"/>
        <dbReference type="ChEBI" id="CHEBI:132124"/>
        <dbReference type="EC" id="1.6.5.2"/>
    </reaction>
</comment>
<dbReference type="PRINTS" id="PR00368">
    <property type="entry name" value="FADPNR"/>
</dbReference>
<comment type="cofactor">
    <cofactor evidence="14">
        <name>FAD</name>
        <dbReference type="ChEBI" id="CHEBI:57692"/>
    </cofactor>
    <text evidence="14">Binds 1 FAD per subunit.</text>
</comment>
<keyword evidence="14" id="KW-0547">Nucleotide-binding</keyword>
<dbReference type="InterPro" id="IPR004099">
    <property type="entry name" value="Pyr_nucl-diS_OxRdtase_dimer"/>
</dbReference>
<dbReference type="InterPro" id="IPR023753">
    <property type="entry name" value="FAD/NAD-binding_dom"/>
</dbReference>
<evidence type="ECO:0000256" key="7">
    <source>
        <dbReference type="ARBA" id="ARBA00023027"/>
    </source>
</evidence>
<dbReference type="GO" id="GO:0003955">
    <property type="term" value="F:NAD(P)H dehydrogenase (quinone) activity"/>
    <property type="evidence" value="ECO:0007669"/>
    <property type="project" value="UniProtKB-EC"/>
</dbReference>
<keyword evidence="19" id="KW-1185">Reference proteome</keyword>
<dbReference type="SUPFAM" id="SSF55424">
    <property type="entry name" value="FAD/NAD-linked reductases, dimerisation (C-terminal) domain"/>
    <property type="match status" value="1"/>
</dbReference>
<organism evidence="18 19">
    <name type="scientific">Nonomuraea jabiensis</name>
    <dbReference type="NCBI Taxonomy" id="882448"/>
    <lineage>
        <taxon>Bacteria</taxon>
        <taxon>Bacillati</taxon>
        <taxon>Actinomycetota</taxon>
        <taxon>Actinomycetes</taxon>
        <taxon>Streptosporangiales</taxon>
        <taxon>Streptosporangiaceae</taxon>
        <taxon>Nonomuraea</taxon>
    </lineage>
</organism>
<proteinExistence type="inferred from homology"/>
<name>A0A7W9G4X4_9ACTN</name>
<dbReference type="Gene3D" id="3.30.390.30">
    <property type="match status" value="1"/>
</dbReference>
<evidence type="ECO:0000256" key="13">
    <source>
        <dbReference type="ARBA" id="ARBA00079404"/>
    </source>
</evidence>
<evidence type="ECO:0000256" key="8">
    <source>
        <dbReference type="ARBA" id="ARBA00047678"/>
    </source>
</evidence>
<evidence type="ECO:0000256" key="6">
    <source>
        <dbReference type="ARBA" id="ARBA00023002"/>
    </source>
</evidence>
<dbReference type="InterPro" id="IPR016156">
    <property type="entry name" value="FAD/NAD-linked_Rdtase_dimer_sf"/>
</dbReference>
<dbReference type="InterPro" id="IPR001100">
    <property type="entry name" value="Pyr_nuc-diS_OxRdtase"/>
</dbReference>
<feature type="domain" description="FAD/NAD(P)-binding" evidence="17">
    <location>
        <begin position="3"/>
        <end position="323"/>
    </location>
</feature>
<keyword evidence="5 14" id="KW-0274">FAD</keyword>
<evidence type="ECO:0000256" key="10">
    <source>
        <dbReference type="ARBA" id="ARBA00072193"/>
    </source>
</evidence>
<dbReference type="PRINTS" id="PR00411">
    <property type="entry name" value="PNDRDTASEI"/>
</dbReference>
<evidence type="ECO:0000256" key="3">
    <source>
        <dbReference type="ARBA" id="ARBA00012648"/>
    </source>
</evidence>
<sequence>MTRIVIIGGGPGGYEAALVAAQLGAQVTMIEQDGPGGACVLTDCVPSKTLIATSVRKQALLDAPSLGVAFSGGSDGDAGVVGVDLPLVNKRVKELAQAQSADIATRVEAEGVEIIRARGRLVDPQVVRAGDRTIRADVVIVATGATPRVLPGAEPDGERILNWRQLYDLEELPEHLIVVGSGVTGAEFAGAYRSLGSEVTLVSSRDRMMPNEDADGAEVLEEVYRRRGMNVMGRSRAASVKRTDDGVVVTLEDGRTAEGTHALMTVGMIPNTAGIGLEEAGVQLDKGGFIKVDKVSRTSAPGVYAAGDCTGVLMLASVAAMQGRIAVWHALGEAVQPLRLATVASNIFTDPEIAAVGVAQQSIEAGEIEANVVKLPLATNARAKMQGFNDGFVKLFCRPHTGIVLGGVVVAPRASELILAVSVAVQQRLTVDQLAHTFAVYPSLSGSITEAARRLMQPGVSI</sequence>
<evidence type="ECO:0000256" key="4">
    <source>
        <dbReference type="ARBA" id="ARBA00022630"/>
    </source>
</evidence>
<evidence type="ECO:0000256" key="5">
    <source>
        <dbReference type="ARBA" id="ARBA00022827"/>
    </source>
</evidence>
<dbReference type="PIRSF" id="PIRSF000350">
    <property type="entry name" value="Mercury_reductase_MerA"/>
    <property type="match status" value="1"/>
</dbReference>
<gene>
    <name evidence="18" type="ORF">HD596_004004</name>
</gene>
<keyword evidence="7 14" id="KW-0520">NAD</keyword>
<feature type="binding site" evidence="14">
    <location>
        <position position="308"/>
    </location>
    <ligand>
        <name>FAD</name>
        <dbReference type="ChEBI" id="CHEBI:57692"/>
    </ligand>
</feature>
<reference evidence="18 19" key="1">
    <citation type="submission" date="2020-08" db="EMBL/GenBank/DDBJ databases">
        <title>Sequencing the genomes of 1000 actinobacteria strains.</title>
        <authorList>
            <person name="Klenk H.-P."/>
        </authorList>
    </citation>
    <scope>NUCLEOTIDE SEQUENCE [LARGE SCALE GENOMIC DNA]</scope>
    <source>
        <strain evidence="18 19">DSM 45507</strain>
    </source>
</reference>
<feature type="binding site" evidence="14">
    <location>
        <position position="48"/>
    </location>
    <ligand>
        <name>FAD</name>
        <dbReference type="ChEBI" id="CHEBI:57692"/>
    </ligand>
</feature>
<dbReference type="SUPFAM" id="SSF51905">
    <property type="entry name" value="FAD/NAD(P)-binding domain"/>
    <property type="match status" value="1"/>
</dbReference>
<comment type="similarity">
    <text evidence="1">Belongs to the class-I pyridine nucleotide-disulfide oxidoreductase family.</text>
</comment>
<dbReference type="Gene3D" id="3.50.50.60">
    <property type="entry name" value="FAD/NAD(P)-binding domain"/>
    <property type="match status" value="2"/>
</dbReference>
<evidence type="ECO:0000256" key="15">
    <source>
        <dbReference type="PIRSR" id="PIRSR000350-4"/>
    </source>
</evidence>
<feature type="binding site" evidence="14">
    <location>
        <position position="267"/>
    </location>
    <ligand>
        <name>NAD(+)</name>
        <dbReference type="ChEBI" id="CHEBI:57540"/>
    </ligand>
</feature>
<feature type="disulfide bond" description="Redox-active" evidence="15">
    <location>
        <begin position="39"/>
        <end position="44"/>
    </location>
</feature>
<accession>A0A7W9G4X4</accession>
<dbReference type="PANTHER" id="PTHR43014">
    <property type="entry name" value="MERCURIC REDUCTASE"/>
    <property type="match status" value="1"/>
</dbReference>
<evidence type="ECO:0000259" key="17">
    <source>
        <dbReference type="Pfam" id="PF07992"/>
    </source>
</evidence>
<dbReference type="Proteomes" id="UP000579153">
    <property type="component" value="Unassembled WGS sequence"/>
</dbReference>
<protein>
    <recommendedName>
        <fullName evidence="10">NAD(P)H dehydrogenase (quinone)</fullName>
        <ecNumber evidence="3">1.6.5.2</ecNumber>
    </recommendedName>
    <alternativeName>
        <fullName evidence="13">NAD(P)H quinone reductase</fullName>
    </alternativeName>
    <alternativeName>
        <fullName evidence="11">NAD(P)H: menadione oxidoreductase</fullName>
    </alternativeName>
    <alternativeName>
        <fullName evidence="12">NADH-menadione reductase</fullName>
    </alternativeName>
</protein>
<evidence type="ECO:0000256" key="9">
    <source>
        <dbReference type="ARBA" id="ARBA00048983"/>
    </source>
</evidence>
<dbReference type="GO" id="GO:0050660">
    <property type="term" value="F:flavin adenine dinucleotide binding"/>
    <property type="evidence" value="ECO:0007669"/>
    <property type="project" value="TreeGrafter"/>
</dbReference>
<dbReference type="FunFam" id="3.50.50.60:FF:000054">
    <property type="entry name" value="Flavoprotein disulfide reductase"/>
    <property type="match status" value="1"/>
</dbReference>
<comment type="catalytic activity">
    <reaction evidence="9">
        <text>a quinone + NADPH + H(+) = a quinol + NADP(+)</text>
        <dbReference type="Rhea" id="RHEA:46164"/>
        <dbReference type="ChEBI" id="CHEBI:15378"/>
        <dbReference type="ChEBI" id="CHEBI:24646"/>
        <dbReference type="ChEBI" id="CHEBI:57783"/>
        <dbReference type="ChEBI" id="CHEBI:58349"/>
        <dbReference type="ChEBI" id="CHEBI:132124"/>
        <dbReference type="EC" id="1.6.5.2"/>
    </reaction>
</comment>
<evidence type="ECO:0000313" key="18">
    <source>
        <dbReference type="EMBL" id="MBB5777248.1"/>
    </source>
</evidence>
<dbReference type="Pfam" id="PF07992">
    <property type="entry name" value="Pyr_redox_2"/>
    <property type="match status" value="1"/>
</dbReference>
<comment type="caution">
    <text evidence="18">The sequence shown here is derived from an EMBL/GenBank/DDBJ whole genome shotgun (WGS) entry which is preliminary data.</text>
</comment>
<dbReference type="FunFam" id="3.30.390.30:FF:000001">
    <property type="entry name" value="Dihydrolipoyl dehydrogenase"/>
    <property type="match status" value="1"/>
</dbReference>
<evidence type="ECO:0000259" key="16">
    <source>
        <dbReference type="Pfam" id="PF02852"/>
    </source>
</evidence>
<keyword evidence="4" id="KW-0285">Flavoprotein</keyword>
<dbReference type="AlphaFoldDB" id="A0A7W9G4X4"/>
<evidence type="ECO:0000313" key="19">
    <source>
        <dbReference type="Proteomes" id="UP000579153"/>
    </source>
</evidence>
<feature type="binding site" evidence="14">
    <location>
        <position position="119"/>
    </location>
    <ligand>
        <name>FAD</name>
        <dbReference type="ChEBI" id="CHEBI:57692"/>
    </ligand>
</feature>
<evidence type="ECO:0000256" key="11">
    <source>
        <dbReference type="ARBA" id="ARBA00076614"/>
    </source>
</evidence>
<evidence type="ECO:0000256" key="12">
    <source>
        <dbReference type="ARBA" id="ARBA00077506"/>
    </source>
</evidence>
<dbReference type="RefSeq" id="WP_185070839.1">
    <property type="nucleotide sequence ID" value="NZ_JACHMB010000001.1"/>
</dbReference>